<comment type="pathway">
    <text evidence="7">Protein modification; lipoprotein biosynthesis (diacylglyceryl transfer).</text>
</comment>
<evidence type="ECO:0000313" key="9">
    <source>
        <dbReference type="Proteomes" id="UP000539052"/>
    </source>
</evidence>
<dbReference type="HAMAP" id="MF_01147">
    <property type="entry name" value="Lgt"/>
    <property type="match status" value="1"/>
</dbReference>
<sequence length="253" mass="27450">MYNDLFSIGGFTIHGYGLMIGIGIAAAYLTAEYRAKKAGLEPDHLFYLLILGAGGGLICAKLLYYVTIFDEIRSNPRLLLNISTGFVVYGGIIGGIGAGFVYCHIRKISPLRYLDLVVPSIALAQGFGRIGCLLAGCCYGRQTPGPFSITFQSSQFAPNGIPLLPTQIVSSVFDFANFLVLLALARKNPPAGRVSAFYLIFYSLGRFVIEFYRGDLIRGSVGNLSTSQFISLFVALAGFILLWKSGRNKNQLS</sequence>
<dbReference type="InterPro" id="IPR001640">
    <property type="entry name" value="Lgt"/>
</dbReference>
<dbReference type="RefSeq" id="WP_170820671.1">
    <property type="nucleotide sequence ID" value="NZ_JAAOXG010000010.1"/>
</dbReference>
<feature type="transmembrane region" description="Helical" evidence="7">
    <location>
        <begin position="196"/>
        <end position="212"/>
    </location>
</feature>
<protein>
    <recommendedName>
        <fullName evidence="7">Phosphatidylglycerol--prolipoprotein diacylglyceryl transferase</fullName>
        <ecNumber evidence="7">2.5.1.145</ecNumber>
    </recommendedName>
</protein>
<evidence type="ECO:0000256" key="6">
    <source>
        <dbReference type="ARBA" id="ARBA00023136"/>
    </source>
</evidence>
<evidence type="ECO:0000256" key="3">
    <source>
        <dbReference type="ARBA" id="ARBA00022679"/>
    </source>
</evidence>
<keyword evidence="3 7" id="KW-0808">Transferase</keyword>
<name>A0ABX1VR75_9FIRM</name>
<keyword evidence="2 7" id="KW-1003">Cell membrane</keyword>
<dbReference type="Proteomes" id="UP000539052">
    <property type="component" value="Unassembled WGS sequence"/>
</dbReference>
<comment type="caution">
    <text evidence="8">The sequence shown here is derived from an EMBL/GenBank/DDBJ whole genome shotgun (WGS) entry which is preliminary data.</text>
</comment>
<evidence type="ECO:0000256" key="2">
    <source>
        <dbReference type="ARBA" id="ARBA00022475"/>
    </source>
</evidence>
<comment type="catalytic activity">
    <reaction evidence="7">
        <text>L-cysteinyl-[prolipoprotein] + a 1,2-diacyl-sn-glycero-3-phospho-(1'-sn-glycerol) = an S-1,2-diacyl-sn-glyceryl-L-cysteinyl-[prolipoprotein] + sn-glycerol 1-phosphate + H(+)</text>
        <dbReference type="Rhea" id="RHEA:56712"/>
        <dbReference type="Rhea" id="RHEA-COMP:14679"/>
        <dbReference type="Rhea" id="RHEA-COMP:14680"/>
        <dbReference type="ChEBI" id="CHEBI:15378"/>
        <dbReference type="ChEBI" id="CHEBI:29950"/>
        <dbReference type="ChEBI" id="CHEBI:57685"/>
        <dbReference type="ChEBI" id="CHEBI:64716"/>
        <dbReference type="ChEBI" id="CHEBI:140658"/>
        <dbReference type="EC" id="2.5.1.145"/>
    </reaction>
</comment>
<comment type="similarity">
    <text evidence="1 7">Belongs to the Lgt family.</text>
</comment>
<comment type="subcellular location">
    <subcellularLocation>
        <location evidence="7">Cell membrane</location>
        <topology evidence="7">Multi-pass membrane protein</topology>
    </subcellularLocation>
</comment>
<evidence type="ECO:0000256" key="7">
    <source>
        <dbReference type="HAMAP-Rule" id="MF_01147"/>
    </source>
</evidence>
<accession>A0ABX1VR75</accession>
<keyword evidence="9" id="KW-1185">Reference proteome</keyword>
<dbReference type="Pfam" id="PF01790">
    <property type="entry name" value="LGT"/>
    <property type="match status" value="1"/>
</dbReference>
<dbReference type="GO" id="GO:0016740">
    <property type="term" value="F:transferase activity"/>
    <property type="evidence" value="ECO:0007669"/>
    <property type="project" value="UniProtKB-KW"/>
</dbReference>
<dbReference type="PANTHER" id="PTHR30589:SF0">
    <property type="entry name" value="PHOSPHATIDYLGLYCEROL--PROLIPOPROTEIN DIACYLGLYCERYL TRANSFERASE"/>
    <property type="match status" value="1"/>
</dbReference>
<comment type="function">
    <text evidence="7">Catalyzes the transfer of the diacylglyceryl group from phosphatidylglycerol to the sulfhydryl group of the N-terminal cysteine of a prolipoprotein, the first step in the formation of mature lipoproteins.</text>
</comment>
<organism evidence="8 9">
    <name type="scientific">Lacrimispora defluvii</name>
    <dbReference type="NCBI Taxonomy" id="2719233"/>
    <lineage>
        <taxon>Bacteria</taxon>
        <taxon>Bacillati</taxon>
        <taxon>Bacillota</taxon>
        <taxon>Clostridia</taxon>
        <taxon>Lachnospirales</taxon>
        <taxon>Lachnospiraceae</taxon>
        <taxon>Lacrimispora</taxon>
    </lineage>
</organism>
<evidence type="ECO:0000256" key="4">
    <source>
        <dbReference type="ARBA" id="ARBA00022692"/>
    </source>
</evidence>
<reference evidence="8 9" key="1">
    <citation type="submission" date="2020-03" db="EMBL/GenBank/DDBJ databases">
        <title>Genome Sequence of industrial isolate, B5A.</title>
        <authorList>
            <person name="Sharma S."/>
            <person name="Patil P.B."/>
            <person name="Korpole S."/>
        </authorList>
    </citation>
    <scope>NUCLEOTIDE SEQUENCE [LARGE SCALE GENOMIC DNA]</scope>
    <source>
        <strain evidence="8 9">PI-S10-B5A</strain>
    </source>
</reference>
<feature type="binding site" evidence="7">
    <location>
        <position position="129"/>
    </location>
    <ligand>
        <name>a 1,2-diacyl-sn-glycero-3-phospho-(1'-sn-glycerol)</name>
        <dbReference type="ChEBI" id="CHEBI:64716"/>
    </ligand>
</feature>
<dbReference type="NCBIfam" id="TIGR00544">
    <property type="entry name" value="lgt"/>
    <property type="match status" value="1"/>
</dbReference>
<evidence type="ECO:0000256" key="1">
    <source>
        <dbReference type="ARBA" id="ARBA00007150"/>
    </source>
</evidence>
<dbReference type="EMBL" id="JAAOXG010000010">
    <property type="protein sequence ID" value="NNJ29402.1"/>
    <property type="molecule type" value="Genomic_DNA"/>
</dbReference>
<dbReference type="PANTHER" id="PTHR30589">
    <property type="entry name" value="PROLIPOPROTEIN DIACYLGLYCERYL TRANSFERASE"/>
    <property type="match status" value="1"/>
</dbReference>
<keyword evidence="5 7" id="KW-1133">Transmembrane helix</keyword>
<dbReference type="EC" id="2.5.1.145" evidence="7"/>
<evidence type="ECO:0000313" key="8">
    <source>
        <dbReference type="EMBL" id="NNJ29402.1"/>
    </source>
</evidence>
<keyword evidence="6 7" id="KW-0472">Membrane</keyword>
<keyword evidence="4 7" id="KW-0812">Transmembrane</keyword>
<feature type="transmembrane region" description="Helical" evidence="7">
    <location>
        <begin position="45"/>
        <end position="66"/>
    </location>
</feature>
<feature type="transmembrane region" description="Helical" evidence="7">
    <location>
        <begin position="13"/>
        <end position="33"/>
    </location>
</feature>
<feature type="transmembrane region" description="Helical" evidence="7">
    <location>
        <begin position="224"/>
        <end position="243"/>
    </location>
</feature>
<evidence type="ECO:0000256" key="5">
    <source>
        <dbReference type="ARBA" id="ARBA00022989"/>
    </source>
</evidence>
<proteinExistence type="inferred from homology"/>
<feature type="transmembrane region" description="Helical" evidence="7">
    <location>
        <begin position="162"/>
        <end position="184"/>
    </location>
</feature>
<gene>
    <name evidence="7 8" type="primary">lgt</name>
    <name evidence="8" type="ORF">G9470_06230</name>
</gene>
<feature type="transmembrane region" description="Helical" evidence="7">
    <location>
        <begin position="86"/>
        <end position="105"/>
    </location>
</feature>